<sequence>MNCQNSGIRYRDSGTGILTIPKPEPDAYIDIRLISVPEPECEIPAPMTKKALRNLKQKKGSVPYAHLNPDGGVLPQSTRTSRAMGIMILTFRSLALIVVQRHTAASKSASPCSTGQHVSLALLPIPMCTRPLSKSTHAPSFRVPMVHVPWAGGVGDGTRGGRGGGHGVSVGGGSGTTGGCGTIGVGGGNVGGFGTTGVDGGLGHDTMGGVLVVVWARLVLVLVLERLVLVVGIQREV</sequence>
<evidence type="ECO:0000313" key="2">
    <source>
        <dbReference type="Proteomes" id="UP000516437"/>
    </source>
</evidence>
<dbReference type="OrthoDB" id="1749752at2759"/>
<evidence type="ECO:0000313" key="1">
    <source>
        <dbReference type="EMBL" id="KAB1205161.1"/>
    </source>
</evidence>
<proteinExistence type="predicted"/>
<protein>
    <submittedName>
        <fullName evidence="1">Uncharacterized protein</fullName>
    </submittedName>
</protein>
<dbReference type="AlphaFoldDB" id="A0A6A1UXX0"/>
<accession>A0A6A1UXX0</accession>
<comment type="caution">
    <text evidence="1">The sequence shown here is derived from an EMBL/GenBank/DDBJ whole genome shotgun (WGS) entry which is preliminary data.</text>
</comment>
<dbReference type="Proteomes" id="UP000516437">
    <property type="component" value="Chromosome 7"/>
</dbReference>
<gene>
    <name evidence="1" type="ORF">CJ030_MR7G022011</name>
</gene>
<organism evidence="1 2">
    <name type="scientific">Morella rubra</name>
    <name type="common">Chinese bayberry</name>
    <dbReference type="NCBI Taxonomy" id="262757"/>
    <lineage>
        <taxon>Eukaryota</taxon>
        <taxon>Viridiplantae</taxon>
        <taxon>Streptophyta</taxon>
        <taxon>Embryophyta</taxon>
        <taxon>Tracheophyta</taxon>
        <taxon>Spermatophyta</taxon>
        <taxon>Magnoliopsida</taxon>
        <taxon>eudicotyledons</taxon>
        <taxon>Gunneridae</taxon>
        <taxon>Pentapetalae</taxon>
        <taxon>rosids</taxon>
        <taxon>fabids</taxon>
        <taxon>Fagales</taxon>
        <taxon>Myricaceae</taxon>
        <taxon>Morella</taxon>
    </lineage>
</organism>
<keyword evidence="2" id="KW-1185">Reference proteome</keyword>
<reference evidence="1 2" key="1">
    <citation type="journal article" date="2019" name="Plant Biotechnol. J.">
        <title>The red bayberry genome and genetic basis of sex determination.</title>
        <authorList>
            <person name="Jia H.M."/>
            <person name="Jia H.J."/>
            <person name="Cai Q.L."/>
            <person name="Wang Y."/>
            <person name="Zhao H.B."/>
            <person name="Yang W.F."/>
            <person name="Wang G.Y."/>
            <person name="Li Y.H."/>
            <person name="Zhan D.L."/>
            <person name="Shen Y.T."/>
            <person name="Niu Q.F."/>
            <person name="Chang L."/>
            <person name="Qiu J."/>
            <person name="Zhao L."/>
            <person name="Xie H.B."/>
            <person name="Fu W.Y."/>
            <person name="Jin J."/>
            <person name="Li X.W."/>
            <person name="Jiao Y."/>
            <person name="Zhou C.C."/>
            <person name="Tu T."/>
            <person name="Chai C.Y."/>
            <person name="Gao J.L."/>
            <person name="Fan L.J."/>
            <person name="van de Weg E."/>
            <person name="Wang J.Y."/>
            <person name="Gao Z.S."/>
        </authorList>
    </citation>
    <scope>NUCLEOTIDE SEQUENCE [LARGE SCALE GENOMIC DNA]</scope>
    <source>
        <tissue evidence="1">Leaves</tissue>
    </source>
</reference>
<name>A0A6A1UXX0_9ROSI</name>
<dbReference type="EMBL" id="RXIC02000025">
    <property type="protein sequence ID" value="KAB1205161.1"/>
    <property type="molecule type" value="Genomic_DNA"/>
</dbReference>